<dbReference type="InterPro" id="IPR057919">
    <property type="entry name" value="PhiKZ_Gp91"/>
</dbReference>
<reference evidence="1" key="1">
    <citation type="submission" date="2024-07" db="EMBL/GenBank/DDBJ databases">
        <authorList>
            <person name="Bringhurst R.M."/>
            <person name="Homer T.E."/>
        </authorList>
    </citation>
    <scope>NUCLEOTIDE SEQUENCE</scope>
</reference>
<proteinExistence type="predicted"/>
<accession>A0AB39CCT3</accession>
<evidence type="ECO:0000313" key="1">
    <source>
        <dbReference type="EMBL" id="XDJ14737.1"/>
    </source>
</evidence>
<name>A0AB39CCT3_9VIRU</name>
<protein>
    <submittedName>
        <fullName evidence="1">Virion structural protein</fullName>
    </submittedName>
</protein>
<organism evidence="1">
    <name type="scientific">Pseudomonas phage RVTF4</name>
    <dbReference type="NCBI Taxonomy" id="3236931"/>
    <lineage>
        <taxon>Viruses</taxon>
    </lineage>
</organism>
<dbReference type="EMBL" id="PQ015378">
    <property type="protein sequence ID" value="XDJ14737.1"/>
    <property type="molecule type" value="Genomic_DNA"/>
</dbReference>
<sequence>MGTNSVKMNSDYSGGQAFAQRRYITSVRDERIRDLMLEYTTFPTRTTQWEFRRRVIAEAKRLFGGNYNWFIMQDTNAQRVDWNYKFLLDTIRFIATGRRELDIHSWPMMLTDEPPTGLQLIGARSDIGDLFKKLALQTSTEAMIQKWLTQKNGFDDMMYTLNMLFGKATVKVK</sequence>
<dbReference type="Pfam" id="PF25618">
    <property type="entry name" value="PhiKZ_gp91"/>
    <property type="match status" value="1"/>
</dbReference>